<organism evidence="1 2">
    <name type="scientific">Persea americana</name>
    <name type="common">Avocado</name>
    <dbReference type="NCBI Taxonomy" id="3435"/>
    <lineage>
        <taxon>Eukaryota</taxon>
        <taxon>Viridiplantae</taxon>
        <taxon>Streptophyta</taxon>
        <taxon>Embryophyta</taxon>
        <taxon>Tracheophyta</taxon>
        <taxon>Spermatophyta</taxon>
        <taxon>Magnoliopsida</taxon>
        <taxon>Magnoliidae</taxon>
        <taxon>Laurales</taxon>
        <taxon>Lauraceae</taxon>
        <taxon>Persea</taxon>
    </lineage>
</organism>
<protein>
    <submittedName>
        <fullName evidence="1">Uncharacterized protein</fullName>
    </submittedName>
</protein>
<keyword evidence="2" id="KW-1185">Reference proteome</keyword>
<proteinExistence type="predicted"/>
<evidence type="ECO:0000313" key="1">
    <source>
        <dbReference type="EMBL" id="KAJ8629443.1"/>
    </source>
</evidence>
<accession>A0ACC2L8R7</accession>
<name>A0ACC2L8R7_PERAE</name>
<evidence type="ECO:0000313" key="2">
    <source>
        <dbReference type="Proteomes" id="UP001234297"/>
    </source>
</evidence>
<reference evidence="1 2" key="1">
    <citation type="journal article" date="2022" name="Hortic Res">
        <title>A haplotype resolved chromosomal level avocado genome allows analysis of novel avocado genes.</title>
        <authorList>
            <person name="Nath O."/>
            <person name="Fletcher S.J."/>
            <person name="Hayward A."/>
            <person name="Shaw L.M."/>
            <person name="Masouleh A.K."/>
            <person name="Furtado A."/>
            <person name="Henry R.J."/>
            <person name="Mitter N."/>
        </authorList>
    </citation>
    <scope>NUCLEOTIDE SEQUENCE [LARGE SCALE GENOMIC DNA]</scope>
    <source>
        <strain evidence="2">cv. Hass</strain>
    </source>
</reference>
<sequence>MGVKKQKRVRKSVRFYTACFGFREPYKILCDGTFVHHLLLHRIPHSQLSSLLGAPTKLFLTRCILAELKSLGESYSSSLHSARHLLTARCDHERRKSAAGCIEDVIGENNSEHFFVATQDADLRMKFREKPGIPLIYGLRNSLFLETPSEYQRQFVKSTEEERLHMNQSEFKMLKKRVASQAETDSSDANEALGNDVVMKRDVTKTRKAKKVLGAVDKVKFKRKQAKGPNPLSCKKKKNSNTPSTAQKPGGEADSNRSKKRSRKRKRHQKARSENPMNNSTVAS</sequence>
<gene>
    <name evidence="1" type="ORF">MRB53_022766</name>
</gene>
<dbReference type="EMBL" id="CM056815">
    <property type="protein sequence ID" value="KAJ8629443.1"/>
    <property type="molecule type" value="Genomic_DNA"/>
</dbReference>
<comment type="caution">
    <text evidence="1">The sequence shown here is derived from an EMBL/GenBank/DDBJ whole genome shotgun (WGS) entry which is preliminary data.</text>
</comment>
<dbReference type="Proteomes" id="UP001234297">
    <property type="component" value="Chromosome 7"/>
</dbReference>